<name>A0A2K4ZNH3_9FIRM</name>
<feature type="transmembrane region" description="Helical" evidence="1">
    <location>
        <begin position="97"/>
        <end position="113"/>
    </location>
</feature>
<protein>
    <recommendedName>
        <fullName evidence="2">Heparan-alpha-glucosaminide N-acetyltransferase catalytic domain-containing protein</fullName>
    </recommendedName>
</protein>
<dbReference type="Proteomes" id="UP000236311">
    <property type="component" value="Unassembled WGS sequence"/>
</dbReference>
<feature type="transmembrane region" description="Helical" evidence="1">
    <location>
        <begin position="125"/>
        <end position="142"/>
    </location>
</feature>
<keyword evidence="1" id="KW-0472">Membrane</keyword>
<dbReference type="InterPro" id="IPR012429">
    <property type="entry name" value="HGSNAT_cat"/>
</dbReference>
<feature type="transmembrane region" description="Helical" evidence="1">
    <location>
        <begin position="226"/>
        <end position="245"/>
    </location>
</feature>
<dbReference type="OrthoDB" id="9807591at2"/>
<dbReference type="EMBL" id="OFSM01000036">
    <property type="protein sequence ID" value="SOY32021.1"/>
    <property type="molecule type" value="Genomic_DNA"/>
</dbReference>
<dbReference type="AlphaFoldDB" id="A0A2K4ZNH3"/>
<keyword evidence="4" id="KW-1185">Reference proteome</keyword>
<evidence type="ECO:0000259" key="2">
    <source>
        <dbReference type="Pfam" id="PF07786"/>
    </source>
</evidence>
<feature type="transmembrane region" description="Helical" evidence="1">
    <location>
        <begin position="75"/>
        <end position="91"/>
    </location>
</feature>
<evidence type="ECO:0000313" key="3">
    <source>
        <dbReference type="EMBL" id="SOY32021.1"/>
    </source>
</evidence>
<accession>A0A2K4ZNH3</accession>
<feature type="transmembrane region" description="Helical" evidence="1">
    <location>
        <begin position="45"/>
        <end position="63"/>
    </location>
</feature>
<proteinExistence type="predicted"/>
<sequence>MKSGRYFALDGIRGLALLNMIAYHAVWDLVYLFGFDLQWYQSESAYIWQQCICHTFIFLSGFCEPLGKKKLKRGVTVFSLGFLIVLATLIAMPQNRVRFGVLTLIGSCMLLMIPAEKVLRKCRPVYGLIFSITLFLLTRNINQGYLGFANWNLLPLPDNWYHNFVTTYLGFPMPGFHSTDYFSLLPWIFLYTAGYFTHRLFAHCKLLTHLESSKSKTLEWFGRHSLGLYMIHQPLLYFLFVAVLAL</sequence>
<evidence type="ECO:0000313" key="4">
    <source>
        <dbReference type="Proteomes" id="UP000236311"/>
    </source>
</evidence>
<organism evidence="3 4">
    <name type="scientific">Acetatifactor muris</name>
    <dbReference type="NCBI Taxonomy" id="879566"/>
    <lineage>
        <taxon>Bacteria</taxon>
        <taxon>Bacillati</taxon>
        <taxon>Bacillota</taxon>
        <taxon>Clostridia</taxon>
        <taxon>Lachnospirales</taxon>
        <taxon>Lachnospiraceae</taxon>
        <taxon>Acetatifactor</taxon>
    </lineage>
</organism>
<keyword evidence="1" id="KW-0812">Transmembrane</keyword>
<gene>
    <name evidence="3" type="ORF">AMURIS_04774</name>
</gene>
<feature type="domain" description="Heparan-alpha-glucosaminide N-acetyltransferase catalytic" evidence="2">
    <location>
        <begin position="5"/>
        <end position="234"/>
    </location>
</feature>
<dbReference type="RefSeq" id="WP_103241989.1">
    <property type="nucleotide sequence ID" value="NZ_JANJZD010000038.1"/>
</dbReference>
<keyword evidence="1" id="KW-1133">Transmembrane helix</keyword>
<evidence type="ECO:0000256" key="1">
    <source>
        <dbReference type="SAM" id="Phobius"/>
    </source>
</evidence>
<feature type="transmembrane region" description="Helical" evidence="1">
    <location>
        <begin position="181"/>
        <end position="201"/>
    </location>
</feature>
<feature type="transmembrane region" description="Helical" evidence="1">
    <location>
        <begin position="12"/>
        <end position="33"/>
    </location>
</feature>
<reference evidence="3 4" key="1">
    <citation type="submission" date="2018-01" db="EMBL/GenBank/DDBJ databases">
        <authorList>
            <person name="Gaut B.S."/>
            <person name="Morton B.R."/>
            <person name="Clegg M.T."/>
            <person name="Duvall M.R."/>
        </authorList>
    </citation>
    <scope>NUCLEOTIDE SEQUENCE [LARGE SCALE GENOMIC DNA]</scope>
    <source>
        <strain evidence="3">GP69</strain>
    </source>
</reference>
<dbReference type="Pfam" id="PF07786">
    <property type="entry name" value="HGSNAT_cat"/>
    <property type="match status" value="1"/>
</dbReference>